<dbReference type="OrthoDB" id="10264491at2759"/>
<feature type="region of interest" description="Disordered" evidence="1">
    <location>
        <begin position="854"/>
        <end position="886"/>
    </location>
</feature>
<sequence>MSDAEIPPGNNDEAEEPESLKEESDEASVDTVNKMTRCQRIWLGVIIAVVLLVAIAAICVAIVPEARRMKSLNKKKNKIPTVTTSDLFEIDESIFFSNSTEPYDSIEEVQKDIEGMVMSMVNKIILNEANGDEEYYYDDDGFMFRDALFALDSGAEFADFSSAASPAVSTEAIAVNRESDGVFEGITDFDTYQQEAGAVKNDLVKSNGDYVFVGTDNRILVWNLEGNLTDEVEIESDTVSDDDDDDGFSRWISKPHIQALMMNPEGTKLIVVTDDPGSYRSRYANSESGDYLDIDVVSSYSKTRIIVYSIAEGSLTELSQSKIDGEHSDSYTVGNNVHIVTRMNMQTWEILKEPLSRWRIDPRYGMTDEEYAAAAMRRAEEEIIPQFVEKLVQFVTEDDEILLSRFTSFPGSMADYDAIAQISSFDVSIIDSTNDIEVNASKSLILRPGTNGYVYATDDWIWVSDQASIFSVDEQKKVQQTMLLGFRLNGASSSFAAVGSVHGFLLNQFAIDFVEDADSGKEYIRVATTQDFGSLPWMWLEMWRFDDLIVREEEEDMSRTKNEIVIFEVPNVEDSDQGISELIEVGSVEIGKKDEVRTITAVRFFDNLSYVVTFERTDPFYVLDLSDPTNPEVLGELEVPGFSEFMHPITDDNSMLITVGQNADEDGVTTGFQISIFNSTVPTDPKLVDRFLLENQRGDSWSGSSASWDERAFRYVEVGDLGRLIIPVDIYFHGWDQFGNRLGDDFQGFMVFGIDLTQTENMITREIEINHAENSASTGPFPEIFPARDCFCGFHNIYLPERSMLFDGKLMTMKGNSVINTDLVSGQSLWDLSLSHPEDNSCCDDDMMFDDDMIGDKDEDDMMFDDDDDIDEDEDEDDDAFTGDDF</sequence>
<gene>
    <name evidence="3" type="ORF">PSNMU_V1.4_AUG-EV-PASAV3_0109540</name>
</gene>
<accession>A0A448ZPC8</accession>
<dbReference type="AlphaFoldDB" id="A0A448ZPC8"/>
<evidence type="ECO:0000256" key="1">
    <source>
        <dbReference type="SAM" id="MobiDB-lite"/>
    </source>
</evidence>
<name>A0A448ZPC8_9STRA</name>
<feature type="transmembrane region" description="Helical" evidence="2">
    <location>
        <begin position="41"/>
        <end position="63"/>
    </location>
</feature>
<protein>
    <submittedName>
        <fullName evidence="3">Uncharacterized protein</fullName>
    </submittedName>
</protein>
<dbReference type="EMBL" id="CAACVS010000599">
    <property type="protein sequence ID" value="VEU43902.1"/>
    <property type="molecule type" value="Genomic_DNA"/>
</dbReference>
<keyword evidence="4" id="KW-1185">Reference proteome</keyword>
<keyword evidence="2" id="KW-0812">Transmembrane</keyword>
<dbReference type="Proteomes" id="UP000291116">
    <property type="component" value="Unassembled WGS sequence"/>
</dbReference>
<organism evidence="3 4">
    <name type="scientific">Pseudo-nitzschia multistriata</name>
    <dbReference type="NCBI Taxonomy" id="183589"/>
    <lineage>
        <taxon>Eukaryota</taxon>
        <taxon>Sar</taxon>
        <taxon>Stramenopiles</taxon>
        <taxon>Ochrophyta</taxon>
        <taxon>Bacillariophyta</taxon>
        <taxon>Bacillariophyceae</taxon>
        <taxon>Bacillariophycidae</taxon>
        <taxon>Bacillariales</taxon>
        <taxon>Bacillariaceae</taxon>
        <taxon>Pseudo-nitzschia</taxon>
    </lineage>
</organism>
<reference evidence="3 4" key="1">
    <citation type="submission" date="2019-01" db="EMBL/GenBank/DDBJ databases">
        <authorList>
            <person name="Ferrante I. M."/>
        </authorList>
    </citation>
    <scope>NUCLEOTIDE SEQUENCE [LARGE SCALE GENOMIC DNA]</scope>
    <source>
        <strain evidence="3 4">B856</strain>
    </source>
</reference>
<feature type="compositionally biased region" description="Acidic residues" evidence="1">
    <location>
        <begin position="12"/>
        <end position="28"/>
    </location>
</feature>
<dbReference type="InterPro" id="IPR019198">
    <property type="entry name" value="Beta_propeller_containing"/>
</dbReference>
<keyword evidence="2" id="KW-1133">Transmembrane helix</keyword>
<evidence type="ECO:0000313" key="3">
    <source>
        <dbReference type="EMBL" id="VEU43902.1"/>
    </source>
</evidence>
<keyword evidence="2" id="KW-0472">Membrane</keyword>
<evidence type="ECO:0000313" key="4">
    <source>
        <dbReference type="Proteomes" id="UP000291116"/>
    </source>
</evidence>
<evidence type="ECO:0000256" key="2">
    <source>
        <dbReference type="SAM" id="Phobius"/>
    </source>
</evidence>
<dbReference type="Pfam" id="PF09826">
    <property type="entry name" value="Beta_propel"/>
    <property type="match status" value="1"/>
</dbReference>
<proteinExistence type="predicted"/>
<dbReference type="SUPFAM" id="SSF75011">
    <property type="entry name" value="3-carboxy-cis,cis-mucoante lactonizing enzyme"/>
    <property type="match status" value="1"/>
</dbReference>
<feature type="region of interest" description="Disordered" evidence="1">
    <location>
        <begin position="1"/>
        <end position="29"/>
    </location>
</feature>